<name>A0A7H9CLB7_9BACT</name>
<dbReference type="KEGG" id="cinf:CINF_1095"/>
<dbReference type="PANTHER" id="PTHR41786">
    <property type="entry name" value="MOTILITY ACCESSORY FACTOR MAF"/>
    <property type="match status" value="1"/>
</dbReference>
<dbReference type="Pfam" id="PF01973">
    <property type="entry name" value="MptE-like"/>
    <property type="match status" value="1"/>
</dbReference>
<evidence type="ECO:0000313" key="3">
    <source>
        <dbReference type="EMBL" id="QLI05589.1"/>
    </source>
</evidence>
<keyword evidence="1" id="KW-1133">Transmembrane helix</keyword>
<keyword evidence="1" id="KW-0472">Membrane</keyword>
<organism evidence="3 4">
    <name type="scientific">Candidatus Campylobacter infans</name>
    <dbReference type="NCBI Taxonomy" id="2561898"/>
    <lineage>
        <taxon>Bacteria</taxon>
        <taxon>Pseudomonadati</taxon>
        <taxon>Campylobacterota</taxon>
        <taxon>Epsilonproteobacteria</taxon>
        <taxon>Campylobacterales</taxon>
        <taxon>Campylobacteraceae</taxon>
        <taxon>Campylobacter</taxon>
    </lineage>
</organism>
<dbReference type="InterPro" id="IPR002826">
    <property type="entry name" value="MptE-like"/>
</dbReference>
<dbReference type="Proteomes" id="UP000509414">
    <property type="component" value="Chromosome"/>
</dbReference>
<accession>A0A7H9CLB7</accession>
<reference evidence="3 4" key="1">
    <citation type="submission" date="2020-02" db="EMBL/GenBank/DDBJ databases">
        <title>Complete genome sequence of the novel Campylobacter species Candidatus Campylobacter infans.</title>
        <authorList>
            <person name="Duim B."/>
            <person name="Zomer A."/>
            <person name="van der Graaf L."/>
            <person name="Wagenaar J."/>
        </authorList>
    </citation>
    <scope>NUCLEOTIDE SEQUENCE [LARGE SCALE GENOMIC DNA]</scope>
    <source>
        <strain evidence="3 4">19S00001</strain>
    </source>
</reference>
<protein>
    <submittedName>
        <fullName evidence="3">Motility accessory factor</fullName>
    </submittedName>
</protein>
<keyword evidence="4" id="KW-1185">Reference proteome</keyword>
<feature type="transmembrane region" description="Helical" evidence="1">
    <location>
        <begin position="91"/>
        <end position="112"/>
    </location>
</feature>
<dbReference type="AlphaFoldDB" id="A0A7H9CLB7"/>
<evidence type="ECO:0000259" key="2">
    <source>
        <dbReference type="Pfam" id="PF01973"/>
    </source>
</evidence>
<evidence type="ECO:0000256" key="1">
    <source>
        <dbReference type="SAM" id="Phobius"/>
    </source>
</evidence>
<dbReference type="EMBL" id="CP049075">
    <property type="protein sequence ID" value="QLI05589.1"/>
    <property type="molecule type" value="Genomic_DNA"/>
</dbReference>
<feature type="domain" description="6-hydroxymethylpterin diphosphokinase MptE-like" evidence="2">
    <location>
        <begin position="224"/>
        <end position="396"/>
    </location>
</feature>
<keyword evidence="1" id="KW-0812">Transmembrane</keyword>
<gene>
    <name evidence="3" type="ORF">CINF_1095</name>
</gene>
<evidence type="ECO:0000313" key="4">
    <source>
        <dbReference type="Proteomes" id="UP000509414"/>
    </source>
</evidence>
<dbReference type="RefSeq" id="WP_179974792.1">
    <property type="nucleotide sequence ID" value="NZ_CP049075.1"/>
</dbReference>
<sequence length="648" mass="74210">MTKHELGKHIENILDKGDKISIFERNILAISTYSATLAKELLEIKENKNFNVYMGADPLALNIINTKNYEYLYKNPLDDVTKQINEFEKKYARYLALFIYGLGNGVLIKSLLANDSHKRIIVFEPEIEIIFIVLNLIDFSIDLHQNRLVIAHSSVFSPSHYYAIARMDEVLSSAKLYDLYINCPYYLSYKNDMLKVNRFMNDAIKQCIQEIGNDCTDALTGINQTTKNIPQMLKNLAISSIIKARKNKVKSAIIVSTGPSLAKQLPLLKKVREHASVICVDASYPILKKEGIVPDYVVSIERVPATSKFYNSTPNEFDKDIIFVISSLMHEDTVAKMKGRNVSYTMRPLNYERGFKDKDFGYMGSGPSAAHLGFDLALALGHKKAILIGQDLAFGDNGTSHSKGHIFTERETDIEKTTIELAPKYGGKGFVKTNTFWNLFRRYFENLAMLHRKEIKLYNCTEGGARISGVEEKPFEKLVEIILKEPKKHLKAIKPLSQKRQAAKLQRYQKHIKSTLRYGQNLQKRVEKLFSALVKEIEKVKLLKQQGKENKINYARLQAFSDKVDVIKDSLSDKRFLSSYFTICGAALKHKDLDFAKLVVRQADTYEQKCEKLYEWVCLQAHWLFTIAGYIDVTNENILNQSKEWLEK</sequence>
<proteinExistence type="predicted"/>
<dbReference type="PANTHER" id="PTHR41786:SF1">
    <property type="entry name" value="6-HYDROXYMETHYLPTERIN DIPHOSPHOKINASE MPTE-LIKE DOMAIN-CONTAINING PROTEIN"/>
    <property type="match status" value="1"/>
</dbReference>